<accession>A0A4P7D592</accession>
<dbReference type="PROSITE" id="PS50043">
    <property type="entry name" value="HTH_LUXR_2"/>
    <property type="match status" value="1"/>
</dbReference>
<reference evidence="5 6" key="1">
    <citation type="submission" date="2019-03" db="EMBL/GenBank/DDBJ databases">
        <title>Paraburkholderia sp. 7MH5, isolated from subtropical forest soil.</title>
        <authorList>
            <person name="Gao Z.-H."/>
            <person name="Qiu L.-H."/>
        </authorList>
    </citation>
    <scope>NUCLEOTIDE SEQUENCE [LARGE SCALE GENOMIC DNA]</scope>
    <source>
        <strain evidence="5 6">7MH5</strain>
    </source>
</reference>
<dbReference type="EMBL" id="CP038150">
    <property type="protein sequence ID" value="QBR01945.1"/>
    <property type="molecule type" value="Genomic_DNA"/>
</dbReference>
<dbReference type="SMART" id="SM00421">
    <property type="entry name" value="HTH_LUXR"/>
    <property type="match status" value="1"/>
</dbReference>
<organism evidence="5 6">
    <name type="scientific">Paraburkholderia pallida</name>
    <dbReference type="NCBI Taxonomy" id="2547399"/>
    <lineage>
        <taxon>Bacteria</taxon>
        <taxon>Pseudomonadati</taxon>
        <taxon>Pseudomonadota</taxon>
        <taxon>Betaproteobacteria</taxon>
        <taxon>Burkholderiales</taxon>
        <taxon>Burkholderiaceae</taxon>
        <taxon>Paraburkholderia</taxon>
    </lineage>
</organism>
<dbReference type="AlphaFoldDB" id="A0A4P7D592"/>
<name>A0A4P7D592_9BURK</name>
<keyword evidence="2" id="KW-0238">DNA-binding</keyword>
<dbReference type="CDD" id="cd06170">
    <property type="entry name" value="LuxR_C_like"/>
    <property type="match status" value="1"/>
</dbReference>
<dbReference type="InterPro" id="IPR016032">
    <property type="entry name" value="Sig_transdc_resp-reg_C-effctor"/>
</dbReference>
<dbReference type="Pfam" id="PF00196">
    <property type="entry name" value="GerE"/>
    <property type="match status" value="1"/>
</dbReference>
<gene>
    <name evidence="5" type="ORF">E1956_32955</name>
</gene>
<evidence type="ECO:0000259" key="4">
    <source>
        <dbReference type="PROSITE" id="PS50043"/>
    </source>
</evidence>
<dbReference type="Gene3D" id="1.10.10.10">
    <property type="entry name" value="Winged helix-like DNA-binding domain superfamily/Winged helix DNA-binding domain"/>
    <property type="match status" value="1"/>
</dbReference>
<feature type="domain" description="HTH luxR-type" evidence="4">
    <location>
        <begin position="217"/>
        <end position="282"/>
    </location>
</feature>
<dbReference type="InterPro" id="IPR036388">
    <property type="entry name" value="WH-like_DNA-bd_sf"/>
</dbReference>
<evidence type="ECO:0000256" key="2">
    <source>
        <dbReference type="ARBA" id="ARBA00023125"/>
    </source>
</evidence>
<dbReference type="PANTHER" id="PTHR44688:SF16">
    <property type="entry name" value="DNA-BINDING TRANSCRIPTIONAL ACTIVATOR DEVR_DOSR"/>
    <property type="match status" value="1"/>
</dbReference>
<protein>
    <submittedName>
        <fullName evidence="5">LuxR family transcriptional regulator</fullName>
    </submittedName>
</protein>
<dbReference type="InterPro" id="IPR000792">
    <property type="entry name" value="Tscrpt_reg_LuxR_C"/>
</dbReference>
<dbReference type="PROSITE" id="PS00622">
    <property type="entry name" value="HTH_LUXR_1"/>
    <property type="match status" value="1"/>
</dbReference>
<dbReference type="SUPFAM" id="SSF46894">
    <property type="entry name" value="C-terminal effector domain of the bipartite response regulators"/>
    <property type="match status" value="1"/>
</dbReference>
<dbReference type="PRINTS" id="PR00038">
    <property type="entry name" value="HTHLUXR"/>
</dbReference>
<keyword evidence="3" id="KW-0804">Transcription</keyword>
<keyword evidence="1" id="KW-0805">Transcription regulation</keyword>
<evidence type="ECO:0000256" key="3">
    <source>
        <dbReference type="ARBA" id="ARBA00023163"/>
    </source>
</evidence>
<dbReference type="GO" id="GO:0003677">
    <property type="term" value="F:DNA binding"/>
    <property type="evidence" value="ECO:0007669"/>
    <property type="project" value="UniProtKB-KW"/>
</dbReference>
<dbReference type="Proteomes" id="UP000295727">
    <property type="component" value="Chromosome 3"/>
</dbReference>
<proteinExistence type="predicted"/>
<evidence type="ECO:0000256" key="1">
    <source>
        <dbReference type="ARBA" id="ARBA00023015"/>
    </source>
</evidence>
<dbReference type="OrthoDB" id="7009766at2"/>
<keyword evidence="6" id="KW-1185">Reference proteome</keyword>
<dbReference type="GO" id="GO:0006355">
    <property type="term" value="P:regulation of DNA-templated transcription"/>
    <property type="evidence" value="ECO:0007669"/>
    <property type="project" value="InterPro"/>
</dbReference>
<sequence length="285" mass="31589">MRSCNRAALGGDMEIRTIDVRQDPSPATLLSVQLIEQIGDALYVERLRESVAEVVKYAHVGLLSFSRHSPPQLIGTESLIARDLVIKVSSRYIGGQYQADPVCRIGASARQWDGLVYVQRQRAEEVEDAEYRASCYETTGIVDRVSLSRSFDDGHWIAVNLYRDASQGCFDHWEYSRLMAIAPVLTTAACKHLQLIRAIGSPPSSARIEAATVAERLARLGPRLSKREFEVCCRIVQGLTAKEIARELGIAPTSVAEHRKNAYAKLSVRDHKQLFALVLPGTGLQ</sequence>
<evidence type="ECO:0000313" key="6">
    <source>
        <dbReference type="Proteomes" id="UP000295727"/>
    </source>
</evidence>
<evidence type="ECO:0000313" key="5">
    <source>
        <dbReference type="EMBL" id="QBR01945.1"/>
    </source>
</evidence>
<dbReference type="PANTHER" id="PTHR44688">
    <property type="entry name" value="DNA-BINDING TRANSCRIPTIONAL ACTIVATOR DEVR_DOSR"/>
    <property type="match status" value="1"/>
</dbReference>
<dbReference type="KEGG" id="ppai:E1956_32955"/>